<dbReference type="Gene3D" id="3.60.20.10">
    <property type="entry name" value="Glutamine Phosphoribosylpyrophosphate, subunit 1, domain 1"/>
    <property type="match status" value="1"/>
</dbReference>
<dbReference type="Gene3D" id="1.10.1400.10">
    <property type="match status" value="1"/>
</dbReference>
<name>A0A5J5KXG6_9MICC</name>
<dbReference type="SUPFAM" id="SSF56235">
    <property type="entry name" value="N-terminal nucleophile aminohydrolases (Ntn hydrolases)"/>
    <property type="match status" value="1"/>
</dbReference>
<dbReference type="InterPro" id="IPR002692">
    <property type="entry name" value="S45"/>
</dbReference>
<dbReference type="SUPFAM" id="SSF55729">
    <property type="entry name" value="Acyl-CoA N-acyltransferases (Nat)"/>
    <property type="match status" value="1"/>
</dbReference>
<dbReference type="InterPro" id="IPR023343">
    <property type="entry name" value="Penicillin_amidase_dom1"/>
</dbReference>
<dbReference type="Gene3D" id="1.10.439.10">
    <property type="entry name" value="Penicillin Amidohydrolase, domain 1"/>
    <property type="match status" value="1"/>
</dbReference>
<comment type="similarity">
    <text evidence="1">Belongs to the peptidase S45 family.</text>
</comment>
<keyword evidence="2" id="KW-0808">Transferase</keyword>
<dbReference type="GO" id="GO:0017000">
    <property type="term" value="P:antibiotic biosynthetic process"/>
    <property type="evidence" value="ECO:0007669"/>
    <property type="project" value="InterPro"/>
</dbReference>
<dbReference type="Proteomes" id="UP000325957">
    <property type="component" value="Unassembled WGS sequence"/>
</dbReference>
<evidence type="ECO:0000256" key="1">
    <source>
        <dbReference type="ARBA" id="ARBA00006586"/>
    </source>
</evidence>
<dbReference type="RefSeq" id="WP_158034036.1">
    <property type="nucleotide sequence ID" value="NZ_ML708618.1"/>
</dbReference>
<dbReference type="Pfam" id="PF01804">
    <property type="entry name" value="Penicil_amidase"/>
    <property type="match status" value="1"/>
</dbReference>
<proteinExistence type="inferred from homology"/>
<dbReference type="GO" id="GO:0016811">
    <property type="term" value="F:hydrolase activity, acting on carbon-nitrogen (but not peptide) bonds, in linear amides"/>
    <property type="evidence" value="ECO:0007669"/>
    <property type="project" value="InterPro"/>
</dbReference>
<dbReference type="PANTHER" id="PTHR34218">
    <property type="entry name" value="PEPTIDASE S45 PENICILLIN AMIDASE"/>
    <property type="match status" value="1"/>
</dbReference>
<comment type="caution">
    <text evidence="2">The sequence shown here is derived from an EMBL/GenBank/DDBJ whole genome shotgun (WGS) entry which is preliminary data.</text>
</comment>
<dbReference type="GO" id="GO:0016740">
    <property type="term" value="F:transferase activity"/>
    <property type="evidence" value="ECO:0007669"/>
    <property type="project" value="UniProtKB-KW"/>
</dbReference>
<dbReference type="PANTHER" id="PTHR34218:SF4">
    <property type="entry name" value="ACYL-HOMOSERINE LACTONE ACYLASE QUIP"/>
    <property type="match status" value="1"/>
</dbReference>
<evidence type="ECO:0000313" key="3">
    <source>
        <dbReference type="Proteomes" id="UP000325957"/>
    </source>
</evidence>
<dbReference type="InterPro" id="IPR016181">
    <property type="entry name" value="Acyl_CoA_acyltransferase"/>
</dbReference>
<dbReference type="AlphaFoldDB" id="A0A5J5KXG6"/>
<dbReference type="InterPro" id="IPR029055">
    <property type="entry name" value="Ntn_hydrolases_N"/>
</dbReference>
<dbReference type="Pfam" id="PF13523">
    <property type="entry name" value="Acetyltransf_8"/>
    <property type="match status" value="1"/>
</dbReference>
<keyword evidence="3" id="KW-1185">Reference proteome</keyword>
<accession>A0A5J5KXG6</accession>
<dbReference type="EMBL" id="SZWF01000010">
    <property type="protein sequence ID" value="KAA9394108.1"/>
    <property type="molecule type" value="Genomic_DNA"/>
</dbReference>
<reference evidence="2 3" key="1">
    <citation type="submission" date="2019-05" db="EMBL/GenBank/DDBJ databases">
        <title>Kocuria coralli sp. nov., a novel actinobacterium isolated from coral reef seawater.</title>
        <authorList>
            <person name="Li J."/>
        </authorList>
    </citation>
    <scope>NUCLEOTIDE SEQUENCE [LARGE SCALE GENOMIC DNA]</scope>
    <source>
        <strain evidence="2 3">SCSIO 13007</strain>
    </source>
</reference>
<dbReference type="InterPro" id="IPR043147">
    <property type="entry name" value="Penicillin_amidase_A-knob"/>
</dbReference>
<protein>
    <submittedName>
        <fullName evidence="2">GNAT family N-acetyltransferase</fullName>
    </submittedName>
</protein>
<evidence type="ECO:0000313" key="2">
    <source>
        <dbReference type="EMBL" id="KAA9394108.1"/>
    </source>
</evidence>
<gene>
    <name evidence="2" type="ORF">FCK90_09040</name>
</gene>
<dbReference type="Gene3D" id="3.40.630.30">
    <property type="match status" value="1"/>
</dbReference>
<sequence length="893" mass="95728">MDGSRWRVFRDPAGVPHVQAEDIEALAEGHGAVTAHDRPWHLEVLRCRAEARSAALLGDEHLDADHLSAAMRVEETARRWWAAAPAEDRAFMAAYSRGVNQALAGAWESAEEVRTLGLEHRTPRMWEPWTPAAVHIDTHLLTGSLPEQLWRRRVRDALGEAWVRVLDAEAPRSAGSNAWLVPGHLSVSGAPLIAADPHRIVEESGPYQPVCLSAPGLRVRGMALLGLPGVPHFGRTESAAWAITAAMITTERLREITVTRRGGELIEFASGSAVAETQVKLASSAQRPSRRWLRTFDGLPVLPGDERFEARVADLPEGARMVLTLVCSPHPAEPPRALHSCRGLLTATTAEEVVEAFDGWVLPANDLVAADRHGRCLNTVAGIYVDAQGAAATASTKEADTLTVRANQRPEDPVDSSYRLGCAPPHRARRAEHLLSEAAGRQGRITHDDLIAAQLDTRLEAWPGLVARLLTGDSPDGPMDAGTQEMRNQLLSWDGSMDAGSRDAVLFVRWRDALARQFLHDPALDPLRAASGLPALWAPFIELQPRVGLALESLIEHGAAVGLDPAGAAHRALRELVVQEAVETATRGRPENGAASPTWGERHSFQPLRVHPGLTPFPSVAVGGDTDCLLAAGTIPGCGSACLRVPAARLVWDLSDPAASLWITPDPVDRGRLGSSPMQRWARGELDQALPWVPAGGLASTAGSGGVIDLGDLAPSTHARLCPVRRAHLPVIHEWVSAARARFWGMNGLSIEQVGAVYELLDSSLTHFAWIVEIDGEPAGIFQTYEPHADPAGAAYRVEPGDLGIHLLLAPASVRSPWLTPVLGAALMRAVAAGGTRRLVAEPDTGNTKAIKRMESMGFVLGPEITLPGKTGRLAFRTVDSSGASVQPSRRGG</sequence>
<organism evidence="2 3">
    <name type="scientific">Kocuria coralli</name>
    <dbReference type="NCBI Taxonomy" id="1461025"/>
    <lineage>
        <taxon>Bacteria</taxon>
        <taxon>Bacillati</taxon>
        <taxon>Actinomycetota</taxon>
        <taxon>Actinomycetes</taxon>
        <taxon>Micrococcales</taxon>
        <taxon>Micrococcaceae</taxon>
        <taxon>Kocuria</taxon>
    </lineage>
</organism>
<dbReference type="OrthoDB" id="9759796at2"/>